<keyword evidence="3" id="KW-1185">Reference proteome</keyword>
<protein>
    <recommendedName>
        <fullName evidence="4">Tyr recombinase domain-containing protein</fullName>
    </recommendedName>
</protein>
<reference evidence="2" key="1">
    <citation type="submission" date="2020-11" db="EMBL/GenBank/DDBJ databases">
        <title>Whole-genome analyses of Nonomuraea sp. K274.</title>
        <authorList>
            <person name="Veyisoglu A."/>
        </authorList>
    </citation>
    <scope>NUCLEOTIDE SEQUENCE</scope>
    <source>
        <strain evidence="2">K274</strain>
    </source>
</reference>
<proteinExistence type="predicted"/>
<evidence type="ECO:0000256" key="1">
    <source>
        <dbReference type="SAM" id="SignalP"/>
    </source>
</evidence>
<evidence type="ECO:0000313" key="2">
    <source>
        <dbReference type="EMBL" id="MBF8191698.1"/>
    </source>
</evidence>
<keyword evidence="1" id="KW-0732">Signal</keyword>
<evidence type="ECO:0000313" key="3">
    <source>
        <dbReference type="Proteomes" id="UP000605361"/>
    </source>
</evidence>
<comment type="caution">
    <text evidence="2">The sequence shown here is derived from an EMBL/GenBank/DDBJ whole genome shotgun (WGS) entry which is preliminary data.</text>
</comment>
<accession>A0A931AGS5</accession>
<dbReference type="AlphaFoldDB" id="A0A931AGS5"/>
<feature type="signal peptide" evidence="1">
    <location>
        <begin position="1"/>
        <end position="29"/>
    </location>
</feature>
<feature type="chain" id="PRO_5039512325" description="Tyr recombinase domain-containing protein" evidence="1">
    <location>
        <begin position="30"/>
        <end position="76"/>
    </location>
</feature>
<dbReference type="EMBL" id="JADOGI010000172">
    <property type="protein sequence ID" value="MBF8191698.1"/>
    <property type="molecule type" value="Genomic_DNA"/>
</dbReference>
<organism evidence="2 3">
    <name type="scientific">Nonomuraea cypriaca</name>
    <dbReference type="NCBI Taxonomy" id="1187855"/>
    <lineage>
        <taxon>Bacteria</taxon>
        <taxon>Bacillati</taxon>
        <taxon>Actinomycetota</taxon>
        <taxon>Actinomycetes</taxon>
        <taxon>Streptosporangiales</taxon>
        <taxon>Streptosporangiaceae</taxon>
        <taxon>Nonomuraea</taxon>
    </lineage>
</organism>
<dbReference type="Proteomes" id="UP000605361">
    <property type="component" value="Unassembled WGS sequence"/>
</dbReference>
<evidence type="ECO:0008006" key="4">
    <source>
        <dbReference type="Google" id="ProtNLM"/>
    </source>
</evidence>
<sequence length="76" mass="8649">MTRRVKPSFACTWVPVSFLARWLSCPDMAAVRPRVAMQFLRHSRIAVTMDIYSEIPTDATAQAPGEQPPRVRLLHI</sequence>
<name>A0A931AGS5_9ACTN</name>
<gene>
    <name evidence="2" type="ORF">ITP53_39595</name>
</gene>
<dbReference type="RefSeq" id="WP_195900605.1">
    <property type="nucleotide sequence ID" value="NZ_JADOGI010000172.1"/>
</dbReference>